<comment type="caution">
    <text evidence="2">The sequence shown here is derived from an EMBL/GenBank/DDBJ whole genome shotgun (WGS) entry which is preliminary data.</text>
</comment>
<reference evidence="2" key="1">
    <citation type="submission" date="2023-05" db="EMBL/GenBank/DDBJ databases">
        <authorList>
            <person name="Stuckert A."/>
        </authorList>
    </citation>
    <scope>NUCLEOTIDE SEQUENCE</scope>
</reference>
<keyword evidence="3" id="KW-1185">Reference proteome</keyword>
<sequence length="53" mass="5708">MGSLCPCPNSKKPMIKTEYILWWKGTTAAPSVTPCTHRKSSVSGLDDSRPGAD</sequence>
<dbReference type="Proteomes" id="UP001162483">
    <property type="component" value="Unassembled WGS sequence"/>
</dbReference>
<accession>A0ABN9D0R3</accession>
<feature type="region of interest" description="Disordered" evidence="1">
    <location>
        <begin position="31"/>
        <end position="53"/>
    </location>
</feature>
<proteinExistence type="predicted"/>
<evidence type="ECO:0000313" key="3">
    <source>
        <dbReference type="Proteomes" id="UP001162483"/>
    </source>
</evidence>
<evidence type="ECO:0000256" key="1">
    <source>
        <dbReference type="SAM" id="MobiDB-lite"/>
    </source>
</evidence>
<protein>
    <submittedName>
        <fullName evidence="2">Uncharacterized protein</fullName>
    </submittedName>
</protein>
<name>A0ABN9D0R3_9NEOB</name>
<evidence type="ECO:0000313" key="2">
    <source>
        <dbReference type="EMBL" id="CAI9564931.1"/>
    </source>
</evidence>
<dbReference type="EMBL" id="CATNWA010013327">
    <property type="protein sequence ID" value="CAI9564931.1"/>
    <property type="molecule type" value="Genomic_DNA"/>
</dbReference>
<gene>
    <name evidence="2" type="ORF">SPARVUS_LOCUS6003353</name>
</gene>
<organism evidence="2 3">
    <name type="scientific">Staurois parvus</name>
    <dbReference type="NCBI Taxonomy" id="386267"/>
    <lineage>
        <taxon>Eukaryota</taxon>
        <taxon>Metazoa</taxon>
        <taxon>Chordata</taxon>
        <taxon>Craniata</taxon>
        <taxon>Vertebrata</taxon>
        <taxon>Euteleostomi</taxon>
        <taxon>Amphibia</taxon>
        <taxon>Batrachia</taxon>
        <taxon>Anura</taxon>
        <taxon>Neobatrachia</taxon>
        <taxon>Ranoidea</taxon>
        <taxon>Ranidae</taxon>
        <taxon>Staurois</taxon>
    </lineage>
</organism>